<dbReference type="RefSeq" id="WP_179239780.1">
    <property type="nucleotide sequence ID" value="NZ_JACBNQ010000039.1"/>
</dbReference>
<name>A0A974BN84_SEDHY</name>
<keyword evidence="1" id="KW-0378">Hydrolase</keyword>
<evidence type="ECO:0000259" key="2">
    <source>
        <dbReference type="Pfam" id="PF01979"/>
    </source>
</evidence>
<dbReference type="Gene3D" id="3.20.20.140">
    <property type="entry name" value="Metal-dependent hydrolases"/>
    <property type="match status" value="1"/>
</dbReference>
<dbReference type="GO" id="GO:0016810">
    <property type="term" value="F:hydrolase activity, acting on carbon-nitrogen (but not peptide) bonds"/>
    <property type="evidence" value="ECO:0007669"/>
    <property type="project" value="InterPro"/>
</dbReference>
<dbReference type="PANTHER" id="PTHR43794:SF11">
    <property type="entry name" value="AMIDOHYDROLASE-RELATED DOMAIN-CONTAINING PROTEIN"/>
    <property type="match status" value="1"/>
</dbReference>
<dbReference type="InterPro" id="IPR011059">
    <property type="entry name" value="Metal-dep_hydrolase_composite"/>
</dbReference>
<evidence type="ECO:0000313" key="4">
    <source>
        <dbReference type="Proteomes" id="UP000611629"/>
    </source>
</evidence>
<dbReference type="SUPFAM" id="SSF51556">
    <property type="entry name" value="Metallo-dependent hydrolases"/>
    <property type="match status" value="1"/>
</dbReference>
<protein>
    <submittedName>
        <fullName evidence="3">Amidohydrolase family protein</fullName>
    </submittedName>
</protein>
<sequence length="433" mass="48635">MKEKILLKKGNIIDENGKVTENINVYISGGKIHKITNEILNELMGRYEEVDCTGNYITPGFINLHTHSPMNIMKGIAEDISIDNWFNEKIFPYESKLTDEDIYWGAMVASAEMVNNGVTAFADHYFAQKSVYKAVEDMGIRADIAPTIFGLAVDYRNQLNDAINFIEKYQGKNSRVNLRLGPHAPYTCPGDKLTEIIDVAKKLKAGIHIHVSETEEQVIDSIKDTGKTPVEVLYESGGFDVDVIIAHGLWTKKEDLKFINDKAFFAFSPKTYMKLSMGEGSIYNLKDDINFSFGTDGAASSNTLSPLEQARLFALNGKFISNSATDFKTIDIWKALMNGHNALKFNTGKIQEGYNADLLIWDLNKLNTFPVYDPLTSIIYSSNPDNIKCTMVEGEFLKFDGKLKADTDHILKQVKKIQDNILKRGKGESKVQY</sequence>
<dbReference type="PANTHER" id="PTHR43794">
    <property type="entry name" value="AMINOHYDROLASE SSNA-RELATED"/>
    <property type="match status" value="1"/>
</dbReference>
<dbReference type="InterPro" id="IPR032466">
    <property type="entry name" value="Metal_Hydrolase"/>
</dbReference>
<accession>A0A974BN84</accession>
<dbReference type="EMBL" id="JACBNQ010000039">
    <property type="protein sequence ID" value="NYB76061.1"/>
    <property type="molecule type" value="Genomic_DNA"/>
</dbReference>
<dbReference type="SUPFAM" id="SSF51338">
    <property type="entry name" value="Composite domain of metallo-dependent hydrolases"/>
    <property type="match status" value="1"/>
</dbReference>
<keyword evidence="4" id="KW-1185">Reference proteome</keyword>
<gene>
    <name evidence="3" type="ORF">HZF24_18085</name>
</gene>
<evidence type="ECO:0000313" key="3">
    <source>
        <dbReference type="EMBL" id="NYB76061.1"/>
    </source>
</evidence>
<dbReference type="Proteomes" id="UP000611629">
    <property type="component" value="Unassembled WGS sequence"/>
</dbReference>
<proteinExistence type="predicted"/>
<reference evidence="3" key="1">
    <citation type="submission" date="2020-07" db="EMBL/GenBank/DDBJ databases">
        <title>Genomic analysis of a strain of Sedimentibacter Hydroxybenzoicus DSM7310.</title>
        <authorList>
            <person name="Ma S."/>
        </authorList>
    </citation>
    <scope>NUCLEOTIDE SEQUENCE</scope>
    <source>
        <strain evidence="3">DSM 7310</strain>
    </source>
</reference>
<dbReference type="InterPro" id="IPR050287">
    <property type="entry name" value="MTA/SAH_deaminase"/>
</dbReference>
<comment type="caution">
    <text evidence="3">The sequence shown here is derived from an EMBL/GenBank/DDBJ whole genome shotgun (WGS) entry which is preliminary data.</text>
</comment>
<feature type="domain" description="Amidohydrolase-related" evidence="2">
    <location>
        <begin position="56"/>
        <end position="395"/>
    </location>
</feature>
<organism evidence="3 4">
    <name type="scientific">Sedimentibacter hydroxybenzoicus DSM 7310</name>
    <dbReference type="NCBI Taxonomy" id="1123245"/>
    <lineage>
        <taxon>Bacteria</taxon>
        <taxon>Bacillati</taxon>
        <taxon>Bacillota</taxon>
        <taxon>Tissierellia</taxon>
        <taxon>Sedimentibacter</taxon>
    </lineage>
</organism>
<evidence type="ECO:0000256" key="1">
    <source>
        <dbReference type="ARBA" id="ARBA00022801"/>
    </source>
</evidence>
<dbReference type="Gene3D" id="2.30.40.10">
    <property type="entry name" value="Urease, subunit C, domain 1"/>
    <property type="match status" value="1"/>
</dbReference>
<dbReference type="AlphaFoldDB" id="A0A974BN84"/>
<dbReference type="Pfam" id="PF01979">
    <property type="entry name" value="Amidohydro_1"/>
    <property type="match status" value="1"/>
</dbReference>
<dbReference type="InterPro" id="IPR006680">
    <property type="entry name" value="Amidohydro-rel"/>
</dbReference>